<dbReference type="PANTHER" id="PTHR11852:SF0">
    <property type="entry name" value="PLATELET-ACTIVATING FACTOR ACETYLHYDROLASE IB SUBUNIT BETA HOMOLOG"/>
    <property type="match status" value="1"/>
</dbReference>
<organism evidence="5 6">
    <name type="scientific">Roseateles puraquae</name>
    <dbReference type="NCBI Taxonomy" id="431059"/>
    <lineage>
        <taxon>Bacteria</taxon>
        <taxon>Pseudomonadati</taxon>
        <taxon>Pseudomonadota</taxon>
        <taxon>Betaproteobacteria</taxon>
        <taxon>Burkholderiales</taxon>
        <taxon>Sphaerotilaceae</taxon>
        <taxon>Roseateles</taxon>
    </lineage>
</organism>
<evidence type="ECO:0000256" key="2">
    <source>
        <dbReference type="SAM" id="SignalP"/>
    </source>
</evidence>
<dbReference type="Gene3D" id="2.60.120.430">
    <property type="entry name" value="Galactose-binding lectin"/>
    <property type="match status" value="1"/>
</dbReference>
<protein>
    <submittedName>
        <fullName evidence="5">1,4-beta-D-glucan glucohydrolase</fullName>
    </submittedName>
</protein>
<dbReference type="PANTHER" id="PTHR11852">
    <property type="entry name" value="PLATELET-ACTIVATING FACTOR ACETYLHYDROLASE"/>
    <property type="match status" value="1"/>
</dbReference>
<evidence type="ECO:0000313" key="6">
    <source>
        <dbReference type="Proteomes" id="UP000197446"/>
    </source>
</evidence>
<feature type="domain" description="ExoP galactose-binding-like" evidence="4">
    <location>
        <begin position="95"/>
        <end position="205"/>
    </location>
</feature>
<gene>
    <name evidence="5" type="ORF">CDO81_18225</name>
</gene>
<dbReference type="InterPro" id="IPR036514">
    <property type="entry name" value="SGNH_hydro_sf"/>
</dbReference>
<feature type="domain" description="SGNH hydrolase-type esterase" evidence="3">
    <location>
        <begin position="266"/>
        <end position="431"/>
    </location>
</feature>
<dbReference type="GO" id="GO:0016788">
    <property type="term" value="F:hydrolase activity, acting on ester bonds"/>
    <property type="evidence" value="ECO:0007669"/>
    <property type="project" value="UniProtKB-ARBA"/>
</dbReference>
<comment type="caution">
    <text evidence="5">The sequence shown here is derived from an EMBL/GenBank/DDBJ whole genome shotgun (WGS) entry which is preliminary data.</text>
</comment>
<evidence type="ECO:0000259" key="3">
    <source>
        <dbReference type="Pfam" id="PF13472"/>
    </source>
</evidence>
<keyword evidence="2" id="KW-0732">Signal</keyword>
<dbReference type="AlphaFoldDB" id="A0A254N3R8"/>
<dbReference type="InterPro" id="IPR041443">
    <property type="entry name" value="Exop_C"/>
</dbReference>
<dbReference type="Pfam" id="PF18559">
    <property type="entry name" value="Exop_C"/>
    <property type="match status" value="1"/>
</dbReference>
<dbReference type="InterPro" id="IPR013830">
    <property type="entry name" value="SGNH_hydro"/>
</dbReference>
<evidence type="ECO:0000256" key="1">
    <source>
        <dbReference type="ARBA" id="ARBA00038184"/>
    </source>
</evidence>
<feature type="chain" id="PRO_5013259345" evidence="2">
    <location>
        <begin position="41"/>
        <end position="446"/>
    </location>
</feature>
<accession>A0A254N3R8</accession>
<proteinExistence type="inferred from homology"/>
<dbReference type="EMBL" id="NISI01000007">
    <property type="protein sequence ID" value="OWR02761.1"/>
    <property type="molecule type" value="Genomic_DNA"/>
</dbReference>
<keyword evidence="6" id="KW-1185">Reference proteome</keyword>
<evidence type="ECO:0000259" key="4">
    <source>
        <dbReference type="Pfam" id="PF18559"/>
    </source>
</evidence>
<reference evidence="5 6" key="1">
    <citation type="journal article" date="2007" name="Int. J. Syst. Evol. Microbiol.">
        <title>Description of Pelomonas aquatica sp. nov. and Pelomonas puraquae sp. nov., isolated from industrial and haemodialysis water.</title>
        <authorList>
            <person name="Gomila M."/>
            <person name="Bowien B."/>
            <person name="Falsen E."/>
            <person name="Moore E.R."/>
            <person name="Lalucat J."/>
        </authorList>
    </citation>
    <scope>NUCLEOTIDE SEQUENCE [LARGE SCALE GENOMIC DNA]</scope>
    <source>
        <strain evidence="5 6">CCUG 52769</strain>
    </source>
</reference>
<sequence>MDAFKNTATETQRHRDTGLMHRFLCASVSLWLCCLGAARAAPSQTADLSRGWQIAVTDFEGETALTGDRVTVPKPAQPRVPASRVAASRGDDGLLTLQFSNSWIAQLRWQGGPPLDLQAYVPRGTVEFDLDVVDLARGGMKFKLGCGTDCERKVPFLFAGRALAGQGRQHVSLALKCFWREGDDFRAVPVPFTLEGTGSGEIRISPPAFKRIGTPNTACPDYRTQSVTPEPLQESWAVEWWGPRHEAKLAEIRAHREAGRQVQLVFLGDSITQGWEKEGQAAWHEQFAPYNAVALGFGGDRTENLLWRLQHGELDGMAPRAVVLLIGTNNTGERLEDPALTVAGIRANLDEIRRRQPQAKVLLLALLPRDEKPDGLLRRHNAKINALLPTLADGRQVVFLDIGSTLTNPDGTLSRDILPDWLHLSPKGYDLWARSLAPLLTSWLTP</sequence>
<keyword evidence="5" id="KW-0378">Hydrolase</keyword>
<name>A0A254N3R8_9BURK</name>
<dbReference type="Gene3D" id="3.40.50.1110">
    <property type="entry name" value="SGNH hydrolase"/>
    <property type="match status" value="1"/>
</dbReference>
<evidence type="ECO:0000313" key="5">
    <source>
        <dbReference type="EMBL" id="OWR02761.1"/>
    </source>
</evidence>
<dbReference type="SUPFAM" id="SSF52266">
    <property type="entry name" value="SGNH hydrolase"/>
    <property type="match status" value="1"/>
</dbReference>
<feature type="signal peptide" evidence="2">
    <location>
        <begin position="1"/>
        <end position="40"/>
    </location>
</feature>
<comment type="similarity">
    <text evidence="1">Belongs to the 'GDSL' lipolytic enzyme family. Platelet-activating factor acetylhydrolase IB beta/gamma subunits subfamily.</text>
</comment>
<dbReference type="Pfam" id="PF13472">
    <property type="entry name" value="Lipase_GDSL_2"/>
    <property type="match status" value="1"/>
</dbReference>
<dbReference type="Proteomes" id="UP000197446">
    <property type="component" value="Unassembled WGS sequence"/>
</dbReference>